<evidence type="ECO:0000256" key="3">
    <source>
        <dbReference type="ARBA" id="ARBA00022827"/>
    </source>
</evidence>
<feature type="compositionally biased region" description="Acidic residues" evidence="9">
    <location>
        <begin position="674"/>
        <end position="683"/>
    </location>
</feature>
<evidence type="ECO:0000256" key="2">
    <source>
        <dbReference type="ARBA" id="ARBA00022630"/>
    </source>
</evidence>
<evidence type="ECO:0000256" key="10">
    <source>
        <dbReference type="SAM" id="Phobius"/>
    </source>
</evidence>
<dbReference type="PANTHER" id="PTHR43400:SF7">
    <property type="entry name" value="FAD-DEPENDENT OXIDOREDUCTASE 2 FAD BINDING DOMAIN-CONTAINING PROTEIN"/>
    <property type="match status" value="1"/>
</dbReference>
<feature type="domain" description="FAD-dependent oxidoreductase 2 FAD-binding" evidence="11">
    <location>
        <begin position="123"/>
        <end position="557"/>
    </location>
</feature>
<dbReference type="PANTHER" id="PTHR43400">
    <property type="entry name" value="FUMARATE REDUCTASE"/>
    <property type="match status" value="1"/>
</dbReference>
<dbReference type="Proteomes" id="UP001146120">
    <property type="component" value="Unassembled WGS sequence"/>
</dbReference>
<evidence type="ECO:0000313" key="13">
    <source>
        <dbReference type="Proteomes" id="UP001146120"/>
    </source>
</evidence>
<dbReference type="NCBIfam" id="TIGR01813">
    <property type="entry name" value="flavo_cyto_c"/>
    <property type="match status" value="1"/>
</dbReference>
<keyword evidence="13" id="KW-1185">Reference proteome</keyword>
<evidence type="ECO:0000256" key="1">
    <source>
        <dbReference type="ARBA" id="ARBA00001974"/>
    </source>
</evidence>
<evidence type="ECO:0000259" key="11">
    <source>
        <dbReference type="Pfam" id="PF00890"/>
    </source>
</evidence>
<keyword evidence="3" id="KW-0274">FAD</keyword>
<evidence type="ECO:0000256" key="6">
    <source>
        <dbReference type="ARBA" id="ARBA00067004"/>
    </source>
</evidence>
<comment type="caution">
    <text evidence="12">The sequence shown here is derived from an EMBL/GenBank/DDBJ whole genome shotgun (WGS) entry which is preliminary data.</text>
</comment>
<proteinExistence type="predicted"/>
<dbReference type="InterPro" id="IPR003953">
    <property type="entry name" value="FAD-dep_OxRdtase_2_FAD-bd"/>
</dbReference>
<dbReference type="EC" id="1.3.1.6" evidence="6"/>
<keyword evidence="4" id="KW-0560">Oxidoreductase</keyword>
<comment type="catalytic activity">
    <reaction evidence="5">
        <text>succinate + NAD(+) = fumarate + NADH + H(+)</text>
        <dbReference type="Rhea" id="RHEA:18281"/>
        <dbReference type="ChEBI" id="CHEBI:15378"/>
        <dbReference type="ChEBI" id="CHEBI:29806"/>
        <dbReference type="ChEBI" id="CHEBI:30031"/>
        <dbReference type="ChEBI" id="CHEBI:57540"/>
        <dbReference type="ChEBI" id="CHEBI:57945"/>
        <dbReference type="EC" id="1.3.1.6"/>
    </reaction>
</comment>
<dbReference type="Gene3D" id="3.90.700.10">
    <property type="entry name" value="Succinate dehydrogenase/fumarate reductase flavoprotein, catalytic domain"/>
    <property type="match status" value="1"/>
</dbReference>
<dbReference type="InterPro" id="IPR027477">
    <property type="entry name" value="Succ_DH/fumarate_Rdtase_cat_sf"/>
</dbReference>
<dbReference type="SUPFAM" id="SSF56425">
    <property type="entry name" value="Succinate dehydrogenase/fumarate reductase flavoprotein, catalytic domain"/>
    <property type="match status" value="1"/>
</dbReference>
<dbReference type="GO" id="GO:0010181">
    <property type="term" value="F:FMN binding"/>
    <property type="evidence" value="ECO:0007669"/>
    <property type="project" value="InterPro"/>
</dbReference>
<feature type="region of interest" description="Disordered" evidence="9">
    <location>
        <begin position="1188"/>
        <end position="1240"/>
    </location>
</feature>
<dbReference type="InterPro" id="IPR036188">
    <property type="entry name" value="FAD/NAD-bd_sf"/>
</dbReference>
<feature type="compositionally biased region" description="Polar residues" evidence="9">
    <location>
        <begin position="1192"/>
        <end position="1206"/>
    </location>
</feature>
<sequence length="1540" mass="167013">RASAPGAWVPRADVARGYCHHPLAAARDTRRLRFNVLAAPADALGVTLLSAHRGASARWFYICEGVLLAVGCVLYVYLWTGSPDLAASTTAASVSSTAAAAAAAAMAGGNDQIPKADHVRQADLTIVGGGLAGLTASIEASSLHPELKILLVEKESRVGGNSAKASSGINAAVSMDDEPVFTNDTLKSGGGLSDQHLVDVFVKSSPAAIEFLKQSEVDLSVLCQLGGHSCKRTHRNAKGPNVGFAIVSALQKKLAEFPNVEVLTGATAQRFLMDDQSEAKAKVRGLQVKKDDALIDIQSPAVILATGGFSANTEMLKRYAPGMEQFPTTNGVCAQGEGIKLAEVLGVDLVHMDKVQLHPTGFINPKDRDAQQKFLAPEAIRGSGALLINTEGKRFVNELTTRDKVSEAILAQPGKMAFMFLFEGAKPLEGSLGFYKHLGLVKLTNSVAEAAEYSHIDPTTLLNEFNKYADAAAGTVADPFGKEYFPFPLPRIASLDADVPIHVMEVAPAVHYCMGGLKINTHTEVLRRDGTPIQGMFAAGEVSGGLHGANRLGGNSLAECVVFGRIAAQRAVRLLRPAVAMADEADRTSSGNDDQQDAILLSTHSQVLISPRRSHDRSQPAFVTQIVRSHQSARRVKAPRVVDGNEQLQQQQHRHNGRESSRHAAVRGLVDQLTADDSDDLDDHSDGAERRASSHAHRTQRASGATKGGRKPSARSRRDRDHGSSDSDTDDDEFQLAHQTKTRGRSGGGKAARRTPERKQRGRRLSARSLSASSLDEDDDEDDNMGDGGRRDREGHPKDRHAFARVQPKRSRAALSNTTVDSIDSVVQTPTEEMQVLKQTLQKLSTGNDGRQRLVVGHAGSLDESVVRLGDVMSQATLEMSKHTKSHHHQAVLESKLRNQQGSVRGDDGIGNPGAAFTKPSVSRMQSAPISDRSFLSAPLGGVGVGARGAGMNDSFSLGSGLNTSAMASGGAQGSRAVLSALKALQDKIRRLEEERETHLQELSDVKAQARKREAESSANEKKLAYELTQAKESARAAYDALRAEREELKVEVVKLEERKRSLEAEIQHYQSLLNTSSTKSDDLETQLDLAEAQRKRTQAELEEVKKLHKKSLNDMREEIATLQHEKENALSQIKRLEDQVEREVANHSETQERLKDSEQTVASISQLNEKLVGKVWEANEAVHKATKKSKQLQQQQRVSTLTRPTAASRAGVAPVSTARGASASSAQRTLKKKKSTTACATTKKPLKKTKSANNLELLRDANLGRDIPFLLGKSASPSFSIIGNVQDALRQCDTTYMVPNLHSPRAATTRTTSKRRSKERITIDDTVDVGRTSSHILGTADADNGESRARPAVSRNATSSSRHSHSNCAPSPIHVPVASTSYMNPKQSQILEDLQAAIENAEKDFARMNERYKQIVAEMDTNSNSQHKRSELSGALGPLLDDLEAKGQQLQLLKQVYEQAAHSTINPIRRLVHSPEAIRRKTASLRILNDYRQMERQAREPSQSPRTTSSRKTPKSPQYSAPSIKQQHGNSFHFSDGEE</sequence>
<evidence type="ECO:0000313" key="12">
    <source>
        <dbReference type="EMBL" id="DBA00978.1"/>
    </source>
</evidence>
<feature type="compositionally biased region" description="Basic and acidic residues" evidence="9">
    <location>
        <begin position="716"/>
        <end position="725"/>
    </location>
</feature>
<dbReference type="Pfam" id="PF00890">
    <property type="entry name" value="FAD_binding_2"/>
    <property type="match status" value="1"/>
</dbReference>
<dbReference type="EMBL" id="DAKRPA010000055">
    <property type="protein sequence ID" value="DBA00978.1"/>
    <property type="molecule type" value="Genomic_DNA"/>
</dbReference>
<gene>
    <name evidence="12" type="ORF">N0F65_006239</name>
</gene>
<accession>A0AAV2Z6L3</accession>
<feature type="compositionally biased region" description="Polar residues" evidence="9">
    <location>
        <begin position="1356"/>
        <end position="1370"/>
    </location>
</feature>
<feature type="region of interest" description="Disordered" evidence="9">
    <location>
        <begin position="1307"/>
        <end position="1374"/>
    </location>
</feature>
<dbReference type="InterPro" id="IPR050315">
    <property type="entry name" value="FAD-oxidoreductase_2"/>
</dbReference>
<dbReference type="Gene3D" id="3.50.50.60">
    <property type="entry name" value="FAD/NAD(P)-binding domain"/>
    <property type="match status" value="1"/>
</dbReference>
<keyword evidence="2" id="KW-0285">Flavoprotein</keyword>
<evidence type="ECO:0000256" key="7">
    <source>
        <dbReference type="ARBA" id="ARBA00077246"/>
    </source>
</evidence>
<keyword evidence="8" id="KW-0175">Coiled coil</keyword>
<feature type="compositionally biased region" description="Polar residues" evidence="9">
    <location>
        <begin position="1501"/>
        <end position="1534"/>
    </location>
</feature>
<evidence type="ECO:0000256" key="9">
    <source>
        <dbReference type="SAM" id="MobiDB-lite"/>
    </source>
</evidence>
<evidence type="ECO:0000256" key="8">
    <source>
        <dbReference type="SAM" id="Coils"/>
    </source>
</evidence>
<reference evidence="12" key="2">
    <citation type="journal article" date="2023" name="Microbiol Resour">
        <title>Decontamination and Annotation of the Draft Genome Sequence of the Oomycete Lagenidium giganteum ARSEF 373.</title>
        <authorList>
            <person name="Morgan W.R."/>
            <person name="Tartar A."/>
        </authorList>
    </citation>
    <scope>NUCLEOTIDE SEQUENCE</scope>
    <source>
        <strain evidence="12">ARSEF 373</strain>
    </source>
</reference>
<dbReference type="Gene3D" id="1.10.287.1490">
    <property type="match status" value="1"/>
</dbReference>
<feature type="transmembrane region" description="Helical" evidence="10">
    <location>
        <begin position="59"/>
        <end position="79"/>
    </location>
</feature>
<keyword evidence="10" id="KW-1133">Transmembrane helix</keyword>
<feature type="coiled-coil region" evidence="8">
    <location>
        <begin position="1385"/>
        <end position="1461"/>
    </location>
</feature>
<comment type="cofactor">
    <cofactor evidence="1">
        <name>FAD</name>
        <dbReference type="ChEBI" id="CHEBI:57692"/>
    </cofactor>
</comment>
<keyword evidence="10" id="KW-0472">Membrane</keyword>
<dbReference type="FunFam" id="3.90.700.10:FF:000007">
    <property type="entry name" value="NADH-dependent fumarate reductase"/>
    <property type="match status" value="1"/>
</dbReference>
<name>A0AAV2Z6L3_9STRA</name>
<feature type="region of interest" description="Disordered" evidence="9">
    <location>
        <begin position="627"/>
        <end position="817"/>
    </location>
</feature>
<dbReference type="SUPFAM" id="SSF51905">
    <property type="entry name" value="FAD/NAD(P)-binding domain"/>
    <property type="match status" value="1"/>
</dbReference>
<reference evidence="12" key="1">
    <citation type="submission" date="2022-11" db="EMBL/GenBank/DDBJ databases">
        <authorList>
            <person name="Morgan W.R."/>
            <person name="Tartar A."/>
        </authorList>
    </citation>
    <scope>NUCLEOTIDE SEQUENCE</scope>
    <source>
        <strain evidence="12">ARSEF 373</strain>
    </source>
</reference>
<keyword evidence="10" id="KW-0812">Transmembrane</keyword>
<feature type="region of interest" description="Disordered" evidence="9">
    <location>
        <begin position="1490"/>
        <end position="1540"/>
    </location>
</feature>
<dbReference type="InterPro" id="IPR010960">
    <property type="entry name" value="Flavocytochrome_c"/>
</dbReference>
<feature type="non-terminal residue" evidence="12">
    <location>
        <position position="1"/>
    </location>
</feature>
<feature type="region of interest" description="Disordered" evidence="9">
    <location>
        <begin position="881"/>
        <end position="928"/>
    </location>
</feature>
<protein>
    <recommendedName>
        <fullName evidence="6">fumarate reductase (NADH)</fullName>
        <ecNumber evidence="6">1.3.1.6</ecNumber>
    </recommendedName>
    <alternativeName>
        <fullName evidence="7">NADH-dependent fumarate reductase</fullName>
    </alternativeName>
</protein>
<evidence type="ECO:0000256" key="5">
    <source>
        <dbReference type="ARBA" id="ARBA00050832"/>
    </source>
</evidence>
<dbReference type="GO" id="GO:0016156">
    <property type="term" value="F:fumarate reductase (NADH) activity"/>
    <property type="evidence" value="ECO:0007669"/>
    <property type="project" value="UniProtKB-EC"/>
</dbReference>
<evidence type="ECO:0000256" key="4">
    <source>
        <dbReference type="ARBA" id="ARBA00023002"/>
    </source>
</evidence>
<feature type="compositionally biased region" description="Acidic residues" evidence="9">
    <location>
        <begin position="775"/>
        <end position="785"/>
    </location>
</feature>
<organism evidence="12 13">
    <name type="scientific">Lagenidium giganteum</name>
    <dbReference type="NCBI Taxonomy" id="4803"/>
    <lineage>
        <taxon>Eukaryota</taxon>
        <taxon>Sar</taxon>
        <taxon>Stramenopiles</taxon>
        <taxon>Oomycota</taxon>
        <taxon>Peronosporomycetes</taxon>
        <taxon>Pythiales</taxon>
        <taxon>Pythiaceae</taxon>
    </lineage>
</organism>
<feature type="compositionally biased region" description="Basic and acidic residues" evidence="9">
    <location>
        <begin position="788"/>
        <end position="802"/>
    </location>
</feature>